<dbReference type="Proteomes" id="UP001224890">
    <property type="component" value="Unassembled WGS sequence"/>
</dbReference>
<dbReference type="AlphaFoldDB" id="A0AAJ0EPE6"/>
<reference evidence="1" key="1">
    <citation type="submission" date="2021-06" db="EMBL/GenBank/DDBJ databases">
        <title>Comparative genomics, transcriptomics and evolutionary studies reveal genomic signatures of adaptation to plant cell wall in hemibiotrophic fungi.</title>
        <authorList>
            <consortium name="DOE Joint Genome Institute"/>
            <person name="Baroncelli R."/>
            <person name="Diaz J.F."/>
            <person name="Benocci T."/>
            <person name="Peng M."/>
            <person name="Battaglia E."/>
            <person name="Haridas S."/>
            <person name="Andreopoulos W."/>
            <person name="Labutti K."/>
            <person name="Pangilinan J."/>
            <person name="Floch G.L."/>
            <person name="Makela M.R."/>
            <person name="Henrissat B."/>
            <person name="Grigoriev I.V."/>
            <person name="Crouch J.A."/>
            <person name="De Vries R.P."/>
            <person name="Sukno S.A."/>
            <person name="Thon M.R."/>
        </authorList>
    </citation>
    <scope>NUCLEOTIDE SEQUENCE</scope>
    <source>
        <strain evidence="1">CBS 193.32</strain>
    </source>
</reference>
<evidence type="ECO:0000313" key="2">
    <source>
        <dbReference type="Proteomes" id="UP001224890"/>
    </source>
</evidence>
<name>A0AAJ0EPE6_9PEZI</name>
<comment type="caution">
    <text evidence="1">The sequence shown here is derived from an EMBL/GenBank/DDBJ whole genome shotgun (WGS) entry which is preliminary data.</text>
</comment>
<dbReference type="EMBL" id="JAHMHR010000045">
    <property type="protein sequence ID" value="KAK1671601.1"/>
    <property type="molecule type" value="Genomic_DNA"/>
</dbReference>
<gene>
    <name evidence="1" type="ORF">BDP55DRAFT_771585</name>
</gene>
<dbReference type="GeneID" id="85465638"/>
<proteinExistence type="predicted"/>
<protein>
    <submittedName>
        <fullName evidence="1">Uncharacterized protein</fullName>
    </submittedName>
</protein>
<keyword evidence="2" id="KW-1185">Reference proteome</keyword>
<evidence type="ECO:0000313" key="1">
    <source>
        <dbReference type="EMBL" id="KAK1671601.1"/>
    </source>
</evidence>
<dbReference type="RefSeq" id="XP_060425604.1">
    <property type="nucleotide sequence ID" value="XM_060581112.1"/>
</dbReference>
<sequence length="320" mass="34801">MEISYDAVLRSLTGVSQATKAAPDEIHTIKQLLSPGNESLTETNTKPDSLSFQGWQDFLKQHATETTKTTLHMALVAIAVSFLRETARQNQPATADEINQCWTIIHDALTSTSSSQTQFTAARSAQGFLSVPLCSLVKDGSIDELIRLHVWMPDGKRGNPDFHLHSHQPFAQSWILAGQGVDHSYQVDPVEDPAEATHAEYALAWNDGKGANTAYKTHQASSTVQNTGKLFRAVKALSETHTRGSTYTVPAAGFHVSEVAPNALHATIFFFDSHRGFVKDAGVLGPKDGDSFTQLRDPAGVTPVELAEAVCNARLREAHE</sequence>
<organism evidence="1 2">
    <name type="scientific">Colletotrichum godetiae</name>
    <dbReference type="NCBI Taxonomy" id="1209918"/>
    <lineage>
        <taxon>Eukaryota</taxon>
        <taxon>Fungi</taxon>
        <taxon>Dikarya</taxon>
        <taxon>Ascomycota</taxon>
        <taxon>Pezizomycotina</taxon>
        <taxon>Sordariomycetes</taxon>
        <taxon>Hypocreomycetidae</taxon>
        <taxon>Glomerellales</taxon>
        <taxon>Glomerellaceae</taxon>
        <taxon>Colletotrichum</taxon>
        <taxon>Colletotrichum acutatum species complex</taxon>
    </lineage>
</organism>
<accession>A0AAJ0EPE6</accession>